<comment type="caution">
    <text evidence="1">The sequence shown here is derived from an EMBL/GenBank/DDBJ whole genome shotgun (WGS) entry which is preliminary data.</text>
</comment>
<sequence>MITLYNLSPGMCMSFEYIFLTMVVIGPSNLKRLIDVYLEPLIEELLQLWHVGVRTYNHATDNEFIMRAALMWTVNDLPAYGIAFGWSTAGVM</sequence>
<dbReference type="Pfam" id="PF02992">
    <property type="entry name" value="Transposase_21"/>
    <property type="match status" value="1"/>
</dbReference>
<reference evidence="1" key="1">
    <citation type="submission" date="2020-06" db="EMBL/GenBank/DDBJ databases">
        <authorList>
            <person name="Li T."/>
            <person name="Hu X."/>
            <person name="Zhang T."/>
            <person name="Song X."/>
            <person name="Zhang H."/>
            <person name="Dai N."/>
            <person name="Sheng W."/>
            <person name="Hou X."/>
            <person name="Wei L."/>
        </authorList>
    </citation>
    <scope>NUCLEOTIDE SEQUENCE</scope>
    <source>
        <strain evidence="1">G02</strain>
        <tissue evidence="1">Leaf</tissue>
    </source>
</reference>
<gene>
    <name evidence="1" type="ORF">Sradi_6185900</name>
</gene>
<evidence type="ECO:0000313" key="1">
    <source>
        <dbReference type="EMBL" id="KAL0303178.1"/>
    </source>
</evidence>
<dbReference type="AlphaFoldDB" id="A0AAW2K9X2"/>
<dbReference type="InterPro" id="IPR004242">
    <property type="entry name" value="Transposase_21"/>
</dbReference>
<name>A0AAW2K9X2_SESRA</name>
<dbReference type="EMBL" id="JACGWJ010000029">
    <property type="protein sequence ID" value="KAL0303178.1"/>
    <property type="molecule type" value="Genomic_DNA"/>
</dbReference>
<reference evidence="1" key="2">
    <citation type="journal article" date="2024" name="Plant">
        <title>Genomic evolution and insights into agronomic trait innovations of Sesamum species.</title>
        <authorList>
            <person name="Miao H."/>
            <person name="Wang L."/>
            <person name="Qu L."/>
            <person name="Liu H."/>
            <person name="Sun Y."/>
            <person name="Le M."/>
            <person name="Wang Q."/>
            <person name="Wei S."/>
            <person name="Zheng Y."/>
            <person name="Lin W."/>
            <person name="Duan Y."/>
            <person name="Cao H."/>
            <person name="Xiong S."/>
            <person name="Wang X."/>
            <person name="Wei L."/>
            <person name="Li C."/>
            <person name="Ma Q."/>
            <person name="Ju M."/>
            <person name="Zhao R."/>
            <person name="Li G."/>
            <person name="Mu C."/>
            <person name="Tian Q."/>
            <person name="Mei H."/>
            <person name="Zhang T."/>
            <person name="Gao T."/>
            <person name="Zhang H."/>
        </authorList>
    </citation>
    <scope>NUCLEOTIDE SEQUENCE</scope>
    <source>
        <strain evidence="1">G02</strain>
    </source>
</reference>
<accession>A0AAW2K9X2</accession>
<organism evidence="1">
    <name type="scientific">Sesamum radiatum</name>
    <name type="common">Black benniseed</name>
    <dbReference type="NCBI Taxonomy" id="300843"/>
    <lineage>
        <taxon>Eukaryota</taxon>
        <taxon>Viridiplantae</taxon>
        <taxon>Streptophyta</taxon>
        <taxon>Embryophyta</taxon>
        <taxon>Tracheophyta</taxon>
        <taxon>Spermatophyta</taxon>
        <taxon>Magnoliopsida</taxon>
        <taxon>eudicotyledons</taxon>
        <taxon>Gunneridae</taxon>
        <taxon>Pentapetalae</taxon>
        <taxon>asterids</taxon>
        <taxon>lamiids</taxon>
        <taxon>Lamiales</taxon>
        <taxon>Pedaliaceae</taxon>
        <taxon>Sesamum</taxon>
    </lineage>
</organism>
<proteinExistence type="predicted"/>
<protein>
    <submittedName>
        <fullName evidence="1">Uncharacterized protein</fullName>
    </submittedName>
</protein>